<dbReference type="Proteomes" id="UP000198287">
    <property type="component" value="Unassembled WGS sequence"/>
</dbReference>
<evidence type="ECO:0000313" key="3">
    <source>
        <dbReference type="Proteomes" id="UP000198287"/>
    </source>
</evidence>
<dbReference type="PROSITE" id="PS50181">
    <property type="entry name" value="FBOX"/>
    <property type="match status" value="1"/>
</dbReference>
<dbReference type="Pfam" id="PF00646">
    <property type="entry name" value="F-box"/>
    <property type="match status" value="1"/>
</dbReference>
<protein>
    <recommendedName>
        <fullName evidence="1">F-box domain-containing protein</fullName>
    </recommendedName>
</protein>
<dbReference type="InterPro" id="IPR001810">
    <property type="entry name" value="F-box_dom"/>
</dbReference>
<gene>
    <name evidence="2" type="ORF">Fcan01_23971</name>
</gene>
<organism evidence="2 3">
    <name type="scientific">Folsomia candida</name>
    <name type="common">Springtail</name>
    <dbReference type="NCBI Taxonomy" id="158441"/>
    <lineage>
        <taxon>Eukaryota</taxon>
        <taxon>Metazoa</taxon>
        <taxon>Ecdysozoa</taxon>
        <taxon>Arthropoda</taxon>
        <taxon>Hexapoda</taxon>
        <taxon>Collembola</taxon>
        <taxon>Entomobryomorpha</taxon>
        <taxon>Isotomoidea</taxon>
        <taxon>Isotomidae</taxon>
        <taxon>Proisotominae</taxon>
        <taxon>Folsomia</taxon>
    </lineage>
</organism>
<dbReference type="SUPFAM" id="SSF81383">
    <property type="entry name" value="F-box domain"/>
    <property type="match status" value="1"/>
</dbReference>
<name>A0A226D7S9_FOLCA</name>
<sequence>MDIFFEIQANDVKICTMAPSKTIDWTSLPELVKINVLRYLDGKSIMQLLPVSREMYRLIANCKNAVGKMQIRINEIADIAKIKDGSSLPWSNFLIIAESCDHLKNLLKALQKTVGAGEIKKLELAQRSRCTVEITANELDRILSPVTNLEVLISKIFGNWDVELAVEIPGRLYNLRVLEIISAHEFDQVLKAAPNLRWLSIWTCEYILGSNSINFRRFCPIFPPLKDYVTARFYNSRRDTRKFSIEFKQERSSVPEKFCGTFMYEDEIYALYRICGPVGVGIFNVKARWFWSASSNLYQNKEILGAIRSIRVGKCGQDQLFLNFVEKFDAFPNLEEVSVPMRGTEGKEKFLEILKKLEMKGLKISRFF</sequence>
<proteinExistence type="predicted"/>
<dbReference type="InterPro" id="IPR036047">
    <property type="entry name" value="F-box-like_dom_sf"/>
</dbReference>
<reference evidence="2 3" key="1">
    <citation type="submission" date="2015-12" db="EMBL/GenBank/DDBJ databases">
        <title>The genome of Folsomia candida.</title>
        <authorList>
            <person name="Faddeeva A."/>
            <person name="Derks M.F."/>
            <person name="Anvar Y."/>
            <person name="Smit S."/>
            <person name="Van Straalen N."/>
            <person name="Roelofs D."/>
        </authorList>
    </citation>
    <scope>NUCLEOTIDE SEQUENCE [LARGE SCALE GENOMIC DNA]</scope>
    <source>
        <strain evidence="2 3">VU population</strain>
        <tissue evidence="2">Whole body</tissue>
    </source>
</reference>
<dbReference type="CDD" id="cd09917">
    <property type="entry name" value="F-box_SF"/>
    <property type="match status" value="1"/>
</dbReference>
<accession>A0A226D7S9</accession>
<comment type="caution">
    <text evidence="2">The sequence shown here is derived from an EMBL/GenBank/DDBJ whole genome shotgun (WGS) entry which is preliminary data.</text>
</comment>
<keyword evidence="3" id="KW-1185">Reference proteome</keyword>
<dbReference type="AlphaFoldDB" id="A0A226D7S9"/>
<evidence type="ECO:0000313" key="2">
    <source>
        <dbReference type="EMBL" id="OXA41203.1"/>
    </source>
</evidence>
<dbReference type="EMBL" id="LNIX01000030">
    <property type="protein sequence ID" value="OXA41203.1"/>
    <property type="molecule type" value="Genomic_DNA"/>
</dbReference>
<evidence type="ECO:0000259" key="1">
    <source>
        <dbReference type="PROSITE" id="PS50181"/>
    </source>
</evidence>
<feature type="domain" description="F-box" evidence="1">
    <location>
        <begin position="22"/>
        <end position="69"/>
    </location>
</feature>